<reference evidence="3" key="1">
    <citation type="submission" date="2015-06" db="UniProtKB">
        <authorList>
            <consortium name="EnsemblPlants"/>
        </authorList>
    </citation>
    <scope>IDENTIFICATION</scope>
</reference>
<organism evidence="3">
    <name type="scientific">Aegilops tauschii</name>
    <name type="common">Tausch's goatgrass</name>
    <name type="synonym">Aegilops squarrosa</name>
    <dbReference type="NCBI Taxonomy" id="37682"/>
    <lineage>
        <taxon>Eukaryota</taxon>
        <taxon>Viridiplantae</taxon>
        <taxon>Streptophyta</taxon>
        <taxon>Embryophyta</taxon>
        <taxon>Tracheophyta</taxon>
        <taxon>Spermatophyta</taxon>
        <taxon>Magnoliopsida</taxon>
        <taxon>Liliopsida</taxon>
        <taxon>Poales</taxon>
        <taxon>Poaceae</taxon>
        <taxon>BOP clade</taxon>
        <taxon>Pooideae</taxon>
        <taxon>Triticodae</taxon>
        <taxon>Triticeae</taxon>
        <taxon>Triticinae</taxon>
        <taxon>Aegilops</taxon>
    </lineage>
</organism>
<evidence type="ECO:0000313" key="3">
    <source>
        <dbReference type="EnsemblPlants" id="EMT11367"/>
    </source>
</evidence>
<dbReference type="EnsemblPlants" id="EMT11367">
    <property type="protein sequence ID" value="EMT11367"/>
    <property type="gene ID" value="F775_01028"/>
</dbReference>
<evidence type="ECO:0000256" key="2">
    <source>
        <dbReference type="SAM" id="MobiDB-lite"/>
    </source>
</evidence>
<feature type="region of interest" description="Disordered" evidence="2">
    <location>
        <begin position="73"/>
        <end position="102"/>
    </location>
</feature>
<name>M8B3R1_AEGTA</name>
<proteinExistence type="predicted"/>
<dbReference type="Pfam" id="PF04782">
    <property type="entry name" value="DUF632"/>
    <property type="match status" value="1"/>
</dbReference>
<keyword evidence="1" id="KW-0175">Coiled coil</keyword>
<sequence length="923" mass="103345">MPWGGMPQMPWDGRPEMPWAQASYDAYPSSFPIPEVAIPNAYYMKASSAAANTVYQEPYGYSNFATNVPSYMGPNSSEVREREGIPELEEETEHESSMRESLKARKAVESTASNRIDNVDVSAKVKVSMEHTECEIDSLLSASVLESGEGSVCSCDSDNANAGGGGAALAGDDPAKVKRVSSEEHSSMVVGENAPLPSFGTRDVAEVVEEIKEQFNSAVACGDDVARILEVGSIRYRPRSRILKLIVSRMMGTFALLFSEPPVKNAEQSAIGASSGTQNSSKRIDSTSGVEINTLSSIMDRLYVWEKRLHKEIMEEEKLRITYDKEWKRLKELDESGAEPYKIDSTRASIRTLLTRINIAIRSAKVISRRIHILRDDELHPHLVKLIQGHVRMWKFILECHRKQFHSILETKSHILIPKNGPERNSSKVTLELEMELLNWCSCFRNWIISQKAYIETLNGWLLKWLPQEKEETSDGIAPFSPGRLGAPGVFITANDWCQTMKRIPEGAVVDAMEAFAVNVHILWERQDEAHQQKMKTEYLSRDFSKRLKSHQKDQVLPGHPKAGKAVLPDGDNGRAVDSRMVALDALHTRLDEQRARHEETVREIQESSATDLKAGLAPIFEALESFTQETLKGYENVRVPDSVHGGLKTIPHDHLGLSQRITDEALNFTELVSQPIAPAGSILPAACFMCITEETKLMSKVLTMSNIRRFGGLISLICPVSMSSSSLIQGADHGVNADGEIKGERPRSRQWQVQFFDETDPDTWIMGRLRFTPSSRWMALLDMENDVLTGDYLPDDDRIEVDQIPAADLVDLTDTTRMDKTGGRFWVLIESDEEEEVQIEHAPTDSLMVSNAGPESLPEFKHTIERRRSKAQSSKKIIKPWIRPIPKVSRAPVTLSDFIPETWTLVTRKKKGKKGQSSRPAP</sequence>
<accession>M8B3R1</accession>
<dbReference type="AlphaFoldDB" id="M8B3R1"/>
<feature type="region of interest" description="Disordered" evidence="2">
    <location>
        <begin position="551"/>
        <end position="574"/>
    </location>
</feature>
<dbReference type="PANTHER" id="PTHR21450:SF2">
    <property type="entry name" value="FAMILY PROTEIN, PUTATIVE (DUF630 AND DUF632)-RELATED"/>
    <property type="match status" value="1"/>
</dbReference>
<evidence type="ECO:0000256" key="1">
    <source>
        <dbReference type="SAM" id="Coils"/>
    </source>
</evidence>
<feature type="coiled-coil region" evidence="1">
    <location>
        <begin position="584"/>
        <end position="611"/>
    </location>
</feature>
<dbReference type="InterPro" id="IPR006867">
    <property type="entry name" value="DUF632"/>
</dbReference>
<dbReference type="PANTHER" id="PTHR21450">
    <property type="entry name" value="PROTEIN ALTERED PHOSPHATE STARVATION RESPONSE 1"/>
    <property type="match status" value="1"/>
</dbReference>
<protein>
    <submittedName>
        <fullName evidence="3">Uncharacterized protein</fullName>
    </submittedName>
</protein>